<protein>
    <submittedName>
        <fullName evidence="1">Uncharacterized protein</fullName>
    </submittedName>
</protein>
<dbReference type="EMBL" id="JQ418538">
    <property type="protein sequence ID" value="AFK90117.1"/>
    <property type="molecule type" value="Genomic_DNA"/>
</dbReference>
<sequence>MNKNKTELPQLAYSESMWNLAVRLEKSGFIRPPKLTHDDTRIRIEPFFNAENEYD</sequence>
<reference evidence="1" key="1">
    <citation type="submission" date="2012-01" db="EMBL/GenBank/DDBJ databases">
        <authorList>
            <person name="Summers A.O."/>
            <person name="Wireman J."/>
        </authorList>
    </citation>
    <scope>NUCLEOTIDE SEQUENCE</scope>
    <source>
        <strain evidence="1">14</strain>
        <plasmid evidence="1">p14-120</plasmid>
    </source>
</reference>
<keyword evidence="1" id="KW-0614">Plasmid</keyword>
<geneLocation type="plasmid" evidence="1">
    <name>p14-120</name>
</geneLocation>
<proteinExistence type="predicted"/>
<accession>I3W3E0</accession>
<dbReference type="AlphaFoldDB" id="I3W3E0"/>
<name>I3W3E0_9ENTR</name>
<evidence type="ECO:0000313" key="1">
    <source>
        <dbReference type="EMBL" id="AFK90117.1"/>
    </source>
</evidence>
<organism evidence="1">
    <name type="scientific">Salmonella sp. 14</name>
    <dbReference type="NCBI Taxonomy" id="1179812"/>
    <lineage>
        <taxon>Bacteria</taxon>
        <taxon>Pseudomonadati</taxon>
        <taxon>Pseudomonadota</taxon>
        <taxon>Gammaproteobacteria</taxon>
        <taxon>Enterobacterales</taxon>
        <taxon>Enterobacteriaceae</taxon>
        <taxon>Salmonella</taxon>
    </lineage>
</organism>